<evidence type="ECO:0000313" key="5">
    <source>
        <dbReference type="EMBL" id="KAH7129867.1"/>
    </source>
</evidence>
<sequence>MYRIMPITSAGLLAALFTIGSAQNSTVECAKGLKMFVSRGTDEDMGFGVTGALVNDIAQQIDGSGSVYIAYPATDDNPSYFNSAANGTQLIKEAVTEYAKACPNSKMALFGYSQGAQITTNALCGQPPVWATYAGVGGGDLDKILEFAKPLPEEVTKNIVSVVLFGDTTHRSDAPYNHGNSTGQGIFWRADISTCEALGDRIRSYCTAGDPFCDVGDLVIPLTHRTYIEDYGEEVAAYIIGQFESGDDAAESSSESTPTPVPENSGTETKPETAIAMAVFLFTAMVM</sequence>
<evidence type="ECO:0000256" key="4">
    <source>
        <dbReference type="SAM" id="SignalP"/>
    </source>
</evidence>
<dbReference type="Proteomes" id="UP000717696">
    <property type="component" value="Unassembled WGS sequence"/>
</dbReference>
<dbReference type="InterPro" id="IPR029058">
    <property type="entry name" value="AB_hydrolase_fold"/>
</dbReference>
<keyword evidence="4" id="KW-0732">Signal</keyword>
<dbReference type="Gene3D" id="3.40.50.1820">
    <property type="entry name" value="alpha/beta hydrolase"/>
    <property type="match status" value="1"/>
</dbReference>
<accession>A0A9P9E3D2</accession>
<feature type="chain" id="PRO_5040257713" evidence="4">
    <location>
        <begin position="23"/>
        <end position="287"/>
    </location>
</feature>
<gene>
    <name evidence="5" type="ORF">B0J13DRAFT_644891</name>
</gene>
<dbReference type="Pfam" id="PF01083">
    <property type="entry name" value="Cutinase"/>
    <property type="match status" value="1"/>
</dbReference>
<keyword evidence="2" id="KW-1015">Disulfide bond</keyword>
<dbReference type="OrthoDB" id="6020543at2759"/>
<feature type="signal peptide" evidence="4">
    <location>
        <begin position="1"/>
        <end position="22"/>
    </location>
</feature>
<keyword evidence="1" id="KW-0378">Hydrolase</keyword>
<reference evidence="5" key="1">
    <citation type="journal article" date="2021" name="Nat. Commun.">
        <title>Genetic determinants of endophytism in the Arabidopsis root mycobiome.</title>
        <authorList>
            <person name="Mesny F."/>
            <person name="Miyauchi S."/>
            <person name="Thiergart T."/>
            <person name="Pickel B."/>
            <person name="Atanasova L."/>
            <person name="Karlsson M."/>
            <person name="Huettel B."/>
            <person name="Barry K.W."/>
            <person name="Haridas S."/>
            <person name="Chen C."/>
            <person name="Bauer D."/>
            <person name="Andreopoulos W."/>
            <person name="Pangilinan J."/>
            <person name="LaButti K."/>
            <person name="Riley R."/>
            <person name="Lipzen A."/>
            <person name="Clum A."/>
            <person name="Drula E."/>
            <person name="Henrissat B."/>
            <person name="Kohler A."/>
            <person name="Grigoriev I.V."/>
            <person name="Martin F.M."/>
            <person name="Hacquard S."/>
        </authorList>
    </citation>
    <scope>NUCLEOTIDE SEQUENCE</scope>
    <source>
        <strain evidence="5">MPI-CAGE-AT-0021</strain>
    </source>
</reference>
<keyword evidence="6" id="KW-1185">Reference proteome</keyword>
<dbReference type="PANTHER" id="PTHR33630:SF9">
    <property type="entry name" value="CUTINASE 4"/>
    <property type="match status" value="1"/>
</dbReference>
<comment type="caution">
    <text evidence="5">The sequence shown here is derived from an EMBL/GenBank/DDBJ whole genome shotgun (WGS) entry which is preliminary data.</text>
</comment>
<dbReference type="EMBL" id="JAGMUU010000020">
    <property type="protein sequence ID" value="KAH7129867.1"/>
    <property type="molecule type" value="Genomic_DNA"/>
</dbReference>
<dbReference type="SMART" id="SM01110">
    <property type="entry name" value="Cutinase"/>
    <property type="match status" value="1"/>
</dbReference>
<evidence type="ECO:0000256" key="3">
    <source>
        <dbReference type="SAM" id="MobiDB-lite"/>
    </source>
</evidence>
<dbReference type="GO" id="GO:0052689">
    <property type="term" value="F:carboxylic ester hydrolase activity"/>
    <property type="evidence" value="ECO:0007669"/>
    <property type="project" value="UniProtKB-ARBA"/>
</dbReference>
<evidence type="ECO:0000313" key="6">
    <source>
        <dbReference type="Proteomes" id="UP000717696"/>
    </source>
</evidence>
<protein>
    <submittedName>
        <fullName evidence="5">Cutinase-domain-containing protein</fullName>
    </submittedName>
</protein>
<feature type="region of interest" description="Disordered" evidence="3">
    <location>
        <begin position="247"/>
        <end position="269"/>
    </location>
</feature>
<proteinExistence type="predicted"/>
<evidence type="ECO:0000256" key="2">
    <source>
        <dbReference type="ARBA" id="ARBA00023157"/>
    </source>
</evidence>
<dbReference type="PANTHER" id="PTHR33630">
    <property type="entry name" value="CUTINASE RV1984C-RELATED-RELATED"/>
    <property type="match status" value="1"/>
</dbReference>
<name>A0A9P9E3D2_9HYPO</name>
<evidence type="ECO:0000256" key="1">
    <source>
        <dbReference type="ARBA" id="ARBA00022801"/>
    </source>
</evidence>
<dbReference type="AlphaFoldDB" id="A0A9P9E3D2"/>
<dbReference type="InterPro" id="IPR000675">
    <property type="entry name" value="Cutinase/axe"/>
</dbReference>
<dbReference type="SUPFAM" id="SSF53474">
    <property type="entry name" value="alpha/beta-Hydrolases"/>
    <property type="match status" value="1"/>
</dbReference>
<organism evidence="5 6">
    <name type="scientific">Dactylonectria estremocensis</name>
    <dbReference type="NCBI Taxonomy" id="1079267"/>
    <lineage>
        <taxon>Eukaryota</taxon>
        <taxon>Fungi</taxon>
        <taxon>Dikarya</taxon>
        <taxon>Ascomycota</taxon>
        <taxon>Pezizomycotina</taxon>
        <taxon>Sordariomycetes</taxon>
        <taxon>Hypocreomycetidae</taxon>
        <taxon>Hypocreales</taxon>
        <taxon>Nectriaceae</taxon>
        <taxon>Dactylonectria</taxon>
    </lineage>
</organism>